<dbReference type="RefSeq" id="XP_024740693.1">
    <property type="nucleotide sequence ID" value="XM_024879602.1"/>
</dbReference>
<feature type="compositionally biased region" description="Polar residues" evidence="1">
    <location>
        <begin position="269"/>
        <end position="278"/>
    </location>
</feature>
<protein>
    <submittedName>
        <fullName evidence="2">Uncharacterized protein</fullName>
    </submittedName>
</protein>
<feature type="region of interest" description="Disordered" evidence="1">
    <location>
        <begin position="269"/>
        <end position="298"/>
    </location>
</feature>
<name>A0A2J6TL97_9HELO</name>
<organism evidence="2 3">
    <name type="scientific">Hyaloscypha bicolor E</name>
    <dbReference type="NCBI Taxonomy" id="1095630"/>
    <lineage>
        <taxon>Eukaryota</taxon>
        <taxon>Fungi</taxon>
        <taxon>Dikarya</taxon>
        <taxon>Ascomycota</taxon>
        <taxon>Pezizomycotina</taxon>
        <taxon>Leotiomycetes</taxon>
        <taxon>Helotiales</taxon>
        <taxon>Hyaloscyphaceae</taxon>
        <taxon>Hyaloscypha</taxon>
        <taxon>Hyaloscypha bicolor</taxon>
    </lineage>
</organism>
<gene>
    <name evidence="2" type="ORF">K444DRAFT_609604</name>
</gene>
<reference evidence="2 3" key="1">
    <citation type="submission" date="2016-04" db="EMBL/GenBank/DDBJ databases">
        <title>A degradative enzymes factory behind the ericoid mycorrhizal symbiosis.</title>
        <authorList>
            <consortium name="DOE Joint Genome Institute"/>
            <person name="Martino E."/>
            <person name="Morin E."/>
            <person name="Grelet G."/>
            <person name="Kuo A."/>
            <person name="Kohler A."/>
            <person name="Daghino S."/>
            <person name="Barry K."/>
            <person name="Choi C."/>
            <person name="Cichocki N."/>
            <person name="Clum A."/>
            <person name="Copeland A."/>
            <person name="Hainaut M."/>
            <person name="Haridas S."/>
            <person name="Labutti K."/>
            <person name="Lindquist E."/>
            <person name="Lipzen A."/>
            <person name="Khouja H.-R."/>
            <person name="Murat C."/>
            <person name="Ohm R."/>
            <person name="Olson A."/>
            <person name="Spatafora J."/>
            <person name="Veneault-Fourrey C."/>
            <person name="Henrissat B."/>
            <person name="Grigoriev I."/>
            <person name="Martin F."/>
            <person name="Perotto S."/>
        </authorList>
    </citation>
    <scope>NUCLEOTIDE SEQUENCE [LARGE SCALE GENOMIC DNA]</scope>
    <source>
        <strain evidence="2 3">E</strain>
    </source>
</reference>
<sequence>MERFQFCEKCIEKLETAAGYVIPCQECVDTRTRYRDHIQKDRAYRSHLARQSAGYPCDISSHCPHHKPGDQFFQPPTVTRKYSPNELDSYRGLVQKAFHQFRKYGPSITALELLTSHNSSMVIYCTTCHTNAVNEFENNSHIDLCDGCVKRREEFIQLHHSHQNTFLEPWENFHSLNRDYFGTGIPFAVLRSFEYDAYFDVLIGQSGGGGEFSDISPMAIIFGALGTIRTFAGVAATVHYARKQPKMANSVSTDEERGATAGAVELTELSSRSVTADQTPPLEDTESASISSFHTALE</sequence>
<dbReference type="EMBL" id="KZ613779">
    <property type="protein sequence ID" value="PMD63789.1"/>
    <property type="molecule type" value="Genomic_DNA"/>
</dbReference>
<feature type="compositionally biased region" description="Polar residues" evidence="1">
    <location>
        <begin position="287"/>
        <end position="298"/>
    </location>
</feature>
<accession>A0A2J6TL97</accession>
<proteinExistence type="predicted"/>
<evidence type="ECO:0000256" key="1">
    <source>
        <dbReference type="SAM" id="MobiDB-lite"/>
    </source>
</evidence>
<dbReference type="AlphaFoldDB" id="A0A2J6TL97"/>
<dbReference type="GeneID" id="36587679"/>
<dbReference type="InParanoid" id="A0A2J6TL97"/>
<dbReference type="OrthoDB" id="5284781at2759"/>
<keyword evidence="3" id="KW-1185">Reference proteome</keyword>
<dbReference type="Proteomes" id="UP000235371">
    <property type="component" value="Unassembled WGS sequence"/>
</dbReference>
<evidence type="ECO:0000313" key="2">
    <source>
        <dbReference type="EMBL" id="PMD63789.1"/>
    </source>
</evidence>
<evidence type="ECO:0000313" key="3">
    <source>
        <dbReference type="Proteomes" id="UP000235371"/>
    </source>
</evidence>